<keyword evidence="3" id="KW-1185">Reference proteome</keyword>
<protein>
    <submittedName>
        <fullName evidence="2">Uncharacterized protein</fullName>
    </submittedName>
</protein>
<dbReference type="RefSeq" id="XP_018267697.1">
    <property type="nucleotide sequence ID" value="XM_018418368.1"/>
</dbReference>
<dbReference type="AlphaFoldDB" id="A0A0P9GFS0"/>
<feature type="compositionally biased region" description="Basic and acidic residues" evidence="1">
    <location>
        <begin position="654"/>
        <end position="663"/>
    </location>
</feature>
<feature type="region of interest" description="Disordered" evidence="1">
    <location>
        <begin position="425"/>
        <end position="470"/>
    </location>
</feature>
<organism evidence="2 3">
    <name type="scientific">Rhodotorula graminis (strain WP1)</name>
    <dbReference type="NCBI Taxonomy" id="578459"/>
    <lineage>
        <taxon>Eukaryota</taxon>
        <taxon>Fungi</taxon>
        <taxon>Dikarya</taxon>
        <taxon>Basidiomycota</taxon>
        <taxon>Pucciniomycotina</taxon>
        <taxon>Microbotryomycetes</taxon>
        <taxon>Sporidiobolales</taxon>
        <taxon>Sporidiobolaceae</taxon>
        <taxon>Rhodotorula</taxon>
    </lineage>
</organism>
<proteinExistence type="predicted"/>
<feature type="compositionally biased region" description="Low complexity" evidence="1">
    <location>
        <begin position="515"/>
        <end position="527"/>
    </location>
</feature>
<evidence type="ECO:0000313" key="3">
    <source>
        <dbReference type="Proteomes" id="UP000053890"/>
    </source>
</evidence>
<dbReference type="GeneID" id="28978815"/>
<evidence type="ECO:0000256" key="1">
    <source>
        <dbReference type="SAM" id="MobiDB-lite"/>
    </source>
</evidence>
<evidence type="ECO:0000313" key="2">
    <source>
        <dbReference type="EMBL" id="KPV71648.1"/>
    </source>
</evidence>
<accession>A0A0P9GFS0</accession>
<feature type="compositionally biased region" description="Pro residues" evidence="1">
    <location>
        <begin position="446"/>
        <end position="455"/>
    </location>
</feature>
<gene>
    <name evidence="2" type="ORF">RHOBADRAFT_56484</name>
</gene>
<dbReference type="OMA" id="TRDSITH"/>
<feature type="region of interest" description="Disordered" evidence="1">
    <location>
        <begin position="511"/>
        <end position="535"/>
    </location>
</feature>
<reference evidence="2 3" key="1">
    <citation type="journal article" date="2015" name="Front. Microbiol.">
        <title>Genome sequence of the plant growth promoting endophytic yeast Rhodotorula graminis WP1.</title>
        <authorList>
            <person name="Firrincieli A."/>
            <person name="Otillar R."/>
            <person name="Salamov A."/>
            <person name="Schmutz J."/>
            <person name="Khan Z."/>
            <person name="Redman R.S."/>
            <person name="Fleck N.D."/>
            <person name="Lindquist E."/>
            <person name="Grigoriev I.V."/>
            <person name="Doty S.L."/>
        </authorList>
    </citation>
    <scope>NUCLEOTIDE SEQUENCE [LARGE SCALE GENOMIC DNA]</scope>
    <source>
        <strain evidence="2 3">WP1</strain>
    </source>
</reference>
<dbReference type="OrthoDB" id="2536384at2759"/>
<dbReference type="STRING" id="578459.A0A0P9GFS0"/>
<name>A0A0P9GFS0_RHOGW</name>
<sequence length="707" mass="73177">MASTAPAPESLLAVAHSLRSTLSTLVSPDGSHHHSHALSQVPPAAIPYLKQRTRDSITHLRAGLTALSHLALDGAPAAPPRAPTTQPDPRDRDKLLTLLRDAALAEQPLLDARTASLSASSSSSSRALFPARTPAPGSGARGILDTLERVAADLGLVHLRDDPALDGRDEGPVVLSLGGKLMAVDVELSSTSTSDAPQQQQQQRVERTKVAYVVAGHDAQCPAASDKLHALLAAPPSATTESSSSSAQVRWRGVRTLLEELHELDDATERTGDDCFARLTRDLPVELAQAISSSPTSLRLLPSPSSLLPRLVYHSPPIPLSSSTTSDDDDGTHTATISLTAIVNAPLASGGSDLARPYVARLSPAVPLSRRTARKVCEALGLEIGHEGAARMDEEGQGELDRDEQEDAEGWVGALLGAQDGLERAQKEGATTTHPDCPPLSFTLTPAPPSLPPTPSTASSAPSPSPRPAPRLVATHLRFAHAPQLVAALGVLDAQVRAGALVRSAVVVPRGSSPAGRMRAGAEGAARPAKRARAREGGGLGGMTLEDLFAPPSPGAPPPPVPISVHPTSSPRGPGVTFTFPLLLTTSTSTSSCDPGLAGAPVALELVCPYAHSHSEGGAFTARLHLPRALKLASPPSSSSPGGAQAGEGSDEEQQQREEAARARLERRLERVARVSGGDAGLVVREVLRRVGAAMAPTGEEGEKGGS</sequence>
<feature type="compositionally biased region" description="Low complexity" evidence="1">
    <location>
        <begin position="633"/>
        <end position="643"/>
    </location>
</feature>
<dbReference type="EMBL" id="KQ474092">
    <property type="protein sequence ID" value="KPV71648.1"/>
    <property type="molecule type" value="Genomic_DNA"/>
</dbReference>
<dbReference type="Proteomes" id="UP000053890">
    <property type="component" value="Unassembled WGS sequence"/>
</dbReference>
<feature type="region of interest" description="Disordered" evidence="1">
    <location>
        <begin position="632"/>
        <end position="663"/>
    </location>
</feature>